<evidence type="ECO:0000313" key="1">
    <source>
        <dbReference type="EMBL" id="SPY08462.1"/>
    </source>
</evidence>
<protein>
    <submittedName>
        <fullName evidence="1">Uncharacterized protein</fullName>
    </submittedName>
</protein>
<reference evidence="1 2" key="1">
    <citation type="submission" date="2018-06" db="EMBL/GenBank/DDBJ databases">
        <authorList>
            <consortium name="Pathogen Informatics"/>
            <person name="Doyle S."/>
        </authorList>
    </citation>
    <scope>NUCLEOTIDE SEQUENCE [LARGE SCALE GENOMIC DNA]</scope>
    <source>
        <strain evidence="1 2">NCTC11009</strain>
    </source>
</reference>
<gene>
    <name evidence="1" type="ORF">NCTC11009_01688</name>
</gene>
<dbReference type="EMBL" id="UATH01000001">
    <property type="protein sequence ID" value="SPY08462.1"/>
    <property type="molecule type" value="Genomic_DNA"/>
</dbReference>
<evidence type="ECO:0000313" key="2">
    <source>
        <dbReference type="Proteomes" id="UP000250242"/>
    </source>
</evidence>
<accession>A0A2X1UMQ8</accession>
<dbReference type="Proteomes" id="UP000250242">
    <property type="component" value="Unassembled WGS sequence"/>
</dbReference>
<organism evidence="1 2">
    <name type="scientific">Oligella urethralis</name>
    <dbReference type="NCBI Taxonomy" id="90245"/>
    <lineage>
        <taxon>Bacteria</taxon>
        <taxon>Pseudomonadati</taxon>
        <taxon>Pseudomonadota</taxon>
        <taxon>Betaproteobacteria</taxon>
        <taxon>Burkholderiales</taxon>
        <taxon>Alcaligenaceae</taxon>
        <taxon>Oligella</taxon>
    </lineage>
</organism>
<dbReference type="RefSeq" id="WP_113062689.1">
    <property type="nucleotide sequence ID" value="NZ_CAMQFR010000011.1"/>
</dbReference>
<proteinExistence type="predicted"/>
<dbReference type="AlphaFoldDB" id="A0A2X1UMQ8"/>
<sequence>MKVDFSAQLMHLTVRHDINNTADLIKKLSDEEFKASDDGKELIFILDHILDNSEYPRYQKS</sequence>
<name>A0A2X1UMQ8_9BURK</name>